<dbReference type="Proteomes" id="UP000244180">
    <property type="component" value="Unassembled WGS sequence"/>
</dbReference>
<feature type="region of interest" description="Disordered" evidence="1">
    <location>
        <begin position="1"/>
        <end position="48"/>
    </location>
</feature>
<feature type="compositionally biased region" description="Low complexity" evidence="1">
    <location>
        <begin position="24"/>
        <end position="37"/>
    </location>
</feature>
<accession>A0A2T5GC04</accession>
<name>A0A2T5GC04_HYDSH</name>
<gene>
    <name evidence="2" type="ORF">HSCHL_1485</name>
</gene>
<dbReference type="EMBL" id="PEBV01000011">
    <property type="protein sequence ID" value="PTQ53717.1"/>
    <property type="molecule type" value="Genomic_DNA"/>
</dbReference>
<evidence type="ECO:0000313" key="3">
    <source>
        <dbReference type="Proteomes" id="UP000244180"/>
    </source>
</evidence>
<comment type="caution">
    <text evidence="2">The sequence shown here is derived from an EMBL/GenBank/DDBJ whole genome shotgun (WGS) entry which is preliminary data.</text>
</comment>
<organism evidence="2 3">
    <name type="scientific">Hydrogenibacillus schlegelii</name>
    <name type="common">Bacillus schlegelii</name>
    <dbReference type="NCBI Taxonomy" id="1484"/>
    <lineage>
        <taxon>Bacteria</taxon>
        <taxon>Bacillati</taxon>
        <taxon>Bacillota</taxon>
        <taxon>Bacilli</taxon>
        <taxon>Bacillales</taxon>
        <taxon>Bacillales Family X. Incertae Sedis</taxon>
        <taxon>Hydrogenibacillus</taxon>
    </lineage>
</organism>
<protein>
    <submittedName>
        <fullName evidence="2">Uncharacterized protein</fullName>
    </submittedName>
</protein>
<sequence>MGVSADGGQTFSRFQPSGPRPRGGPESPSRTPSEGPGDPARPFLRQRA</sequence>
<evidence type="ECO:0000313" key="2">
    <source>
        <dbReference type="EMBL" id="PTQ53717.1"/>
    </source>
</evidence>
<evidence type="ECO:0000256" key="1">
    <source>
        <dbReference type="SAM" id="MobiDB-lite"/>
    </source>
</evidence>
<dbReference type="AlphaFoldDB" id="A0A2T5GC04"/>
<reference evidence="2 3" key="1">
    <citation type="submission" date="2017-08" db="EMBL/GenBank/DDBJ databases">
        <title>Burning lignite coal seam in the remote Altai Mountains harbors a hydrogen-driven thermophilic microbial community.</title>
        <authorList>
            <person name="Kadnikov V.V."/>
            <person name="Mardanov A.V."/>
            <person name="Ivasenko D."/>
            <person name="Beletsky A.V."/>
            <person name="Karnachuk O.V."/>
            <person name="Ravin N.V."/>
        </authorList>
    </citation>
    <scope>NUCLEOTIDE SEQUENCE [LARGE SCALE GENOMIC DNA]</scope>
    <source>
        <strain evidence="2">AL33</strain>
    </source>
</reference>
<proteinExistence type="predicted"/>